<geneLocation type="plasmid" evidence="3">
    <name>p1173-CTXM</name>
</geneLocation>
<proteinExistence type="predicted"/>
<dbReference type="EMBL" id="KY174331">
    <property type="protein sequence ID" value="ASF89554.1"/>
    <property type="molecule type" value="Genomic_DNA"/>
</dbReference>
<protein>
    <submittedName>
        <fullName evidence="3">Protein YddA</fullName>
    </submittedName>
    <submittedName>
        <fullName evidence="2">YddA protein</fullName>
    </submittedName>
</protein>
<reference evidence="2" key="1">
    <citation type="submission" date="2014-02" db="EMBL/GenBank/DDBJ databases">
        <title>Plasmid-encoding extended-spectrum beta-lactamase CTX-M-55 in a clinical Shigella sonnei strain, China.</title>
        <authorList>
            <person name="Qu F."/>
            <person name="Ying Z."/>
            <person name="Zhang C."/>
            <person name="Chen Z."/>
            <person name="Bao C."/>
            <person name="Chen S."/>
            <person name="Cui E."/>
            <person name="Yang H."/>
            <person name="Liu C."/>
            <person name="Mao Y."/>
            <person name="Zhou D."/>
        </authorList>
    </citation>
    <scope>NUCLEOTIDE SEQUENCE</scope>
    <source>
        <strain evidence="2">#1081</strain>
        <plasmid evidence="2">p1081-CTXM</plasmid>
    </source>
</reference>
<keyword evidence="1" id="KW-1133">Transmembrane helix</keyword>
<keyword evidence="2" id="KW-0614">Plasmid</keyword>
<sequence length="146" mass="16275">MKEYEKTALIYSLKESNTLVLRIILISILVVGVISGAIYLYNLAISLFDSNQTSVQFTFCGVGCFIALLLQWISNVDANYRERIGEQPSTIKNIVQYLFAAIITISFITMALTAILVLKDSSNIWLNITFIALLLSIFVAIISVWG</sequence>
<evidence type="ECO:0000313" key="3">
    <source>
        <dbReference type="EMBL" id="ASF89554.1"/>
    </source>
</evidence>
<feature type="transmembrane region" description="Helical" evidence="1">
    <location>
        <begin position="124"/>
        <end position="145"/>
    </location>
</feature>
<name>A0A023Q049_SHISO</name>
<feature type="transmembrane region" description="Helical" evidence="1">
    <location>
        <begin position="53"/>
        <end position="73"/>
    </location>
</feature>
<geneLocation type="plasmid" evidence="2">
    <name>p1081-CTXM</name>
</geneLocation>
<evidence type="ECO:0000256" key="1">
    <source>
        <dbReference type="SAM" id="Phobius"/>
    </source>
</evidence>
<organism evidence="2">
    <name type="scientific">Shigella sonnei</name>
    <dbReference type="NCBI Taxonomy" id="624"/>
    <lineage>
        <taxon>Bacteria</taxon>
        <taxon>Pseudomonadati</taxon>
        <taxon>Pseudomonadota</taxon>
        <taxon>Gammaproteobacteria</taxon>
        <taxon>Enterobacterales</taxon>
        <taxon>Enterobacteriaceae</taxon>
        <taxon>Shigella</taxon>
    </lineage>
</organism>
<dbReference type="EMBL" id="KJ460501">
    <property type="protein sequence ID" value="AHX39512.1"/>
    <property type="molecule type" value="Genomic_DNA"/>
</dbReference>
<evidence type="ECO:0000313" key="2">
    <source>
        <dbReference type="EMBL" id="AHX39512.1"/>
    </source>
</evidence>
<keyword evidence="1" id="KW-0812">Transmembrane</keyword>
<feature type="transmembrane region" description="Helical" evidence="1">
    <location>
        <begin position="94"/>
        <end position="118"/>
    </location>
</feature>
<keyword evidence="1" id="KW-0472">Membrane</keyword>
<feature type="transmembrane region" description="Helical" evidence="1">
    <location>
        <begin position="20"/>
        <end position="41"/>
    </location>
</feature>
<reference evidence="3" key="2">
    <citation type="submission" date="2016-11" db="EMBL/GenBank/DDBJ databases">
        <title>Complete sequence of p1220-CTXM, a pKP048-related IncFIIK plasmid carrying blaCTX-M-14.</title>
        <authorList>
            <person name="Zhang D."/>
            <person name="Yin Z."/>
            <person name="Zhao Y."/>
            <person name="Feng J."/>
            <person name="Jiang X."/>
            <person name="Liang Q."/>
            <person name="Liang L."/>
            <person name="Zhan Z."/>
            <person name="Chen W."/>
            <person name="Wang J."/>
            <person name="Li J."/>
            <person name="Zhou D."/>
        </authorList>
    </citation>
    <scope>NUCLEOTIDE SEQUENCE</scope>
    <source>
        <strain evidence="3">1173</strain>
        <plasmid evidence="3">p1173-CTXM</plasmid>
    </source>
</reference>
<dbReference type="RefSeq" id="WP_015387343.1">
    <property type="nucleotide sequence ID" value="NZ_CATNPI010000084.1"/>
</dbReference>
<accession>A0A023Q049</accession>
<gene>
    <name evidence="2" type="primary">yddA</name>
    <name evidence="2" type="ORF">BG81_036</name>
</gene>
<dbReference type="AlphaFoldDB" id="A0A023Q049"/>